<keyword evidence="4" id="KW-1185">Reference proteome</keyword>
<dbReference type="GO" id="GO:0071933">
    <property type="term" value="F:Arp2/3 complex binding"/>
    <property type="evidence" value="ECO:0007669"/>
    <property type="project" value="TreeGrafter"/>
</dbReference>
<comment type="similarity">
    <text evidence="1">Belongs to the SCAR/WAVE family.</text>
</comment>
<evidence type="ECO:0000313" key="3">
    <source>
        <dbReference type="EMBL" id="PUZ73563.1"/>
    </source>
</evidence>
<evidence type="ECO:0000313" key="4">
    <source>
        <dbReference type="Proteomes" id="UP000244336"/>
    </source>
</evidence>
<reference evidence="3 4" key="1">
    <citation type="submission" date="2018-04" db="EMBL/GenBank/DDBJ databases">
        <title>WGS assembly of Panicum hallii var. hallii HAL2.</title>
        <authorList>
            <person name="Lovell J."/>
            <person name="Jenkins J."/>
            <person name="Lowry D."/>
            <person name="Mamidi S."/>
            <person name="Sreedasyam A."/>
            <person name="Weng X."/>
            <person name="Barry K."/>
            <person name="Bonette J."/>
            <person name="Campitelli B."/>
            <person name="Daum C."/>
            <person name="Gordon S."/>
            <person name="Gould B."/>
            <person name="Lipzen A."/>
            <person name="MacQueen A."/>
            <person name="Palacio-Mejia J."/>
            <person name="Plott C."/>
            <person name="Shakirov E."/>
            <person name="Shu S."/>
            <person name="Yoshinaga Y."/>
            <person name="Zane M."/>
            <person name="Rokhsar D."/>
            <person name="Grimwood J."/>
            <person name="Schmutz J."/>
            <person name="Juenger T."/>
        </authorList>
    </citation>
    <scope>NUCLEOTIDE SEQUENCE [LARGE SCALE GENOMIC DNA]</scope>
    <source>
        <strain evidence="4">cv. HAL2</strain>
    </source>
</reference>
<organism evidence="3 4">
    <name type="scientific">Panicum hallii var. hallii</name>
    <dbReference type="NCBI Taxonomy" id="1504633"/>
    <lineage>
        <taxon>Eukaryota</taxon>
        <taxon>Viridiplantae</taxon>
        <taxon>Streptophyta</taxon>
        <taxon>Embryophyta</taxon>
        <taxon>Tracheophyta</taxon>
        <taxon>Spermatophyta</taxon>
        <taxon>Magnoliopsida</taxon>
        <taxon>Liliopsida</taxon>
        <taxon>Poales</taxon>
        <taxon>Poaceae</taxon>
        <taxon>PACMAD clade</taxon>
        <taxon>Panicoideae</taxon>
        <taxon>Panicodae</taxon>
        <taxon>Paniceae</taxon>
        <taxon>Panicinae</taxon>
        <taxon>Panicum</taxon>
        <taxon>Panicum sect. Panicum</taxon>
    </lineage>
</organism>
<dbReference type="GO" id="GO:0005856">
    <property type="term" value="C:cytoskeleton"/>
    <property type="evidence" value="ECO:0007669"/>
    <property type="project" value="InterPro"/>
</dbReference>
<sequence>MPRPSCRCCCSDDTEAFLEGTTAMAGLVAILRQLGDLAELAAEVLDGLQDQAMANLHQHQDGGGLKTMSSDIHPKPPPD</sequence>
<dbReference type="GO" id="GO:0030036">
    <property type="term" value="P:actin cytoskeleton organization"/>
    <property type="evidence" value="ECO:0007669"/>
    <property type="project" value="InterPro"/>
</dbReference>
<protein>
    <submittedName>
        <fullName evidence="3">Uncharacterized protein</fullName>
    </submittedName>
</protein>
<dbReference type="GO" id="GO:0034237">
    <property type="term" value="F:protein kinase A regulatory subunit binding"/>
    <property type="evidence" value="ECO:0007669"/>
    <property type="project" value="TreeGrafter"/>
</dbReference>
<dbReference type="STRING" id="1504633.A0A2T7F0I1"/>
<dbReference type="PANTHER" id="PTHR12902:SF26">
    <property type="entry name" value="PROTEIN SCAR"/>
    <property type="match status" value="1"/>
</dbReference>
<proteinExistence type="inferred from homology"/>
<dbReference type="InterPro" id="IPR028288">
    <property type="entry name" value="SCAR/WAVE_fam"/>
</dbReference>
<dbReference type="Gene3D" id="1.20.5.340">
    <property type="match status" value="1"/>
</dbReference>
<dbReference type="AlphaFoldDB" id="A0A2T7F0I1"/>
<evidence type="ECO:0000256" key="1">
    <source>
        <dbReference type="ARBA" id="ARBA00006993"/>
    </source>
</evidence>
<dbReference type="OrthoDB" id="1929108at2759"/>
<dbReference type="Proteomes" id="UP000244336">
    <property type="component" value="Chromosome 2"/>
</dbReference>
<dbReference type="GO" id="GO:2000601">
    <property type="term" value="P:positive regulation of Arp2/3 complex-mediated actin nucleation"/>
    <property type="evidence" value="ECO:0007669"/>
    <property type="project" value="TreeGrafter"/>
</dbReference>
<dbReference type="Gramene" id="PUZ73563">
    <property type="protein sequence ID" value="PUZ73563"/>
    <property type="gene ID" value="GQ55_2G484400"/>
</dbReference>
<evidence type="ECO:0000256" key="2">
    <source>
        <dbReference type="SAM" id="MobiDB-lite"/>
    </source>
</evidence>
<feature type="region of interest" description="Disordered" evidence="2">
    <location>
        <begin position="55"/>
        <end position="79"/>
    </location>
</feature>
<dbReference type="EMBL" id="CM009750">
    <property type="protein sequence ID" value="PUZ73563.1"/>
    <property type="molecule type" value="Genomic_DNA"/>
</dbReference>
<name>A0A2T7F0I1_9POAL</name>
<dbReference type="PANTHER" id="PTHR12902">
    <property type="entry name" value="WASP-1"/>
    <property type="match status" value="1"/>
</dbReference>
<accession>A0A2T7F0I1</accession>
<gene>
    <name evidence="3" type="ORF">GQ55_2G484400</name>
</gene>